<evidence type="ECO:0000313" key="1">
    <source>
        <dbReference type="EMBL" id="KKK52082.1"/>
    </source>
</evidence>
<dbReference type="EMBL" id="LAZR01067199">
    <property type="protein sequence ID" value="KKK52082.1"/>
    <property type="molecule type" value="Genomic_DNA"/>
</dbReference>
<protein>
    <submittedName>
        <fullName evidence="1">Uncharacterized protein</fullName>
    </submittedName>
</protein>
<name>A0A0F8W5Y5_9ZZZZ</name>
<reference evidence="1" key="1">
    <citation type="journal article" date="2015" name="Nature">
        <title>Complex archaea that bridge the gap between prokaryotes and eukaryotes.</title>
        <authorList>
            <person name="Spang A."/>
            <person name="Saw J.H."/>
            <person name="Jorgensen S.L."/>
            <person name="Zaremba-Niedzwiedzka K."/>
            <person name="Martijn J."/>
            <person name="Lind A.E."/>
            <person name="van Eijk R."/>
            <person name="Schleper C."/>
            <person name="Guy L."/>
            <person name="Ettema T.J."/>
        </authorList>
    </citation>
    <scope>NUCLEOTIDE SEQUENCE</scope>
</reference>
<accession>A0A0F8W5Y5</accession>
<gene>
    <name evidence="1" type="ORF">LCGC14_3108530</name>
</gene>
<sequence length="84" mass="9708">MKVRTDKDLSKPIHMMPGDVFQLVYQPPSRWLGRAMKGEQVLLEQKIEKEMTVNYVAALDLERKELRQLGLTEALVGLFGHKEK</sequence>
<comment type="caution">
    <text evidence="1">The sequence shown here is derived from an EMBL/GenBank/DDBJ whole genome shotgun (WGS) entry which is preliminary data.</text>
</comment>
<proteinExistence type="predicted"/>
<organism evidence="1">
    <name type="scientific">marine sediment metagenome</name>
    <dbReference type="NCBI Taxonomy" id="412755"/>
    <lineage>
        <taxon>unclassified sequences</taxon>
        <taxon>metagenomes</taxon>
        <taxon>ecological metagenomes</taxon>
    </lineage>
</organism>
<dbReference type="AlphaFoldDB" id="A0A0F8W5Y5"/>